<gene>
    <name evidence="2" type="ORF">NCTC5773_02291</name>
</gene>
<dbReference type="AlphaFoldDB" id="A0A6D2G955"/>
<evidence type="ECO:0000313" key="3">
    <source>
        <dbReference type="Proteomes" id="UP000267858"/>
    </source>
</evidence>
<dbReference type="EMBL" id="LR134141">
    <property type="protein sequence ID" value="VEA02671.1"/>
    <property type="molecule type" value="Genomic_DNA"/>
</dbReference>
<accession>A0A6D2G955</accession>
<feature type="region of interest" description="Disordered" evidence="1">
    <location>
        <begin position="1"/>
        <end position="37"/>
    </location>
</feature>
<protein>
    <submittedName>
        <fullName evidence="2">Uncharacterized protein</fullName>
    </submittedName>
</protein>
<proteinExistence type="predicted"/>
<evidence type="ECO:0000313" key="2">
    <source>
        <dbReference type="EMBL" id="VEA02671.1"/>
    </source>
</evidence>
<dbReference type="Proteomes" id="UP000267858">
    <property type="component" value="Chromosome"/>
</dbReference>
<organism evidence="2 3">
    <name type="scientific">Salmonella enterica subsp. salamae</name>
    <dbReference type="NCBI Taxonomy" id="59202"/>
    <lineage>
        <taxon>Bacteria</taxon>
        <taxon>Pseudomonadati</taxon>
        <taxon>Pseudomonadota</taxon>
        <taxon>Gammaproteobacteria</taxon>
        <taxon>Enterobacterales</taxon>
        <taxon>Enterobacteriaceae</taxon>
        <taxon>Salmonella</taxon>
    </lineage>
</organism>
<sequence length="37" mass="3881">MAALNSKVKKSRYPGRGIGNQDAASDQSYPERDAAAG</sequence>
<reference evidence="2 3" key="1">
    <citation type="submission" date="2018-12" db="EMBL/GenBank/DDBJ databases">
        <authorList>
            <consortium name="Pathogen Informatics"/>
        </authorList>
    </citation>
    <scope>NUCLEOTIDE SEQUENCE [LARGE SCALE GENOMIC DNA]</scope>
    <source>
        <strain evidence="2 3">NCTC5773</strain>
    </source>
</reference>
<evidence type="ECO:0000256" key="1">
    <source>
        <dbReference type="SAM" id="MobiDB-lite"/>
    </source>
</evidence>
<name>A0A6D2G955_SALER</name>